<keyword evidence="7 11" id="KW-1133">Transmembrane helix</keyword>
<evidence type="ECO:0000256" key="9">
    <source>
        <dbReference type="ARBA" id="ARBA00023157"/>
    </source>
</evidence>
<feature type="region of interest" description="Disordered" evidence="10">
    <location>
        <begin position="241"/>
        <end position="268"/>
    </location>
</feature>
<protein>
    <submittedName>
        <fullName evidence="15">Protein kinase</fullName>
    </submittedName>
</protein>
<dbReference type="GO" id="GO:0005886">
    <property type="term" value="C:plasma membrane"/>
    <property type="evidence" value="ECO:0007669"/>
    <property type="project" value="UniProtKB-SubCell"/>
</dbReference>
<name>A0AAV8BZL7_9POAL</name>
<feature type="domain" description="LysM" evidence="14">
    <location>
        <begin position="191"/>
        <end position="235"/>
    </location>
</feature>
<dbReference type="InterPro" id="IPR036779">
    <property type="entry name" value="LysM_dom_sf"/>
</dbReference>
<dbReference type="AlphaFoldDB" id="A0AAV8BZL7"/>
<dbReference type="Pfam" id="PF23446">
    <property type="entry name" value="LysM1_NFP_LYK"/>
    <property type="match status" value="1"/>
</dbReference>
<evidence type="ECO:0000256" key="5">
    <source>
        <dbReference type="ARBA" id="ARBA00022741"/>
    </source>
</evidence>
<evidence type="ECO:0000256" key="2">
    <source>
        <dbReference type="ARBA" id="ARBA00022475"/>
    </source>
</evidence>
<feature type="signal peptide" evidence="12">
    <location>
        <begin position="1"/>
        <end position="25"/>
    </location>
</feature>
<dbReference type="InterPro" id="IPR056562">
    <property type="entry name" value="LysM2_CERK1_LYK3_4_5"/>
</dbReference>
<evidence type="ECO:0000256" key="8">
    <source>
        <dbReference type="ARBA" id="ARBA00023136"/>
    </source>
</evidence>
<keyword evidence="5" id="KW-0547">Nucleotide-binding</keyword>
<dbReference type="Pfam" id="PF23473">
    <property type="entry name" value="LysM3_LYK4_5"/>
    <property type="match status" value="1"/>
</dbReference>
<proteinExistence type="predicted"/>
<dbReference type="CDD" id="cd00118">
    <property type="entry name" value="LysM"/>
    <property type="match status" value="1"/>
</dbReference>
<dbReference type="SUPFAM" id="SSF54106">
    <property type="entry name" value="LysM domain"/>
    <property type="match status" value="1"/>
</dbReference>
<keyword evidence="16" id="KW-1185">Reference proteome</keyword>
<dbReference type="Gene3D" id="3.30.200.20">
    <property type="entry name" value="Phosphorylase Kinase, domain 1"/>
    <property type="match status" value="1"/>
</dbReference>
<dbReference type="InterPro" id="IPR000719">
    <property type="entry name" value="Prot_kinase_dom"/>
</dbReference>
<comment type="caution">
    <text evidence="15">The sequence shown here is derived from an EMBL/GenBank/DDBJ whole genome shotgun (WGS) entry which is preliminary data.</text>
</comment>
<evidence type="ECO:0000259" key="13">
    <source>
        <dbReference type="PROSITE" id="PS50011"/>
    </source>
</evidence>
<reference evidence="15" key="1">
    <citation type="submission" date="2022-08" db="EMBL/GenBank/DDBJ databases">
        <authorList>
            <person name="Marques A."/>
        </authorList>
    </citation>
    <scope>NUCLEOTIDE SEQUENCE</scope>
    <source>
        <strain evidence="15">RhyPub2mFocal</strain>
        <tissue evidence="15">Leaves</tissue>
    </source>
</reference>
<keyword evidence="3 11" id="KW-0812">Transmembrane</keyword>
<dbReference type="SUPFAM" id="SSF56112">
    <property type="entry name" value="Protein kinase-like (PK-like)"/>
    <property type="match status" value="1"/>
</dbReference>
<dbReference type="PROSITE" id="PS51782">
    <property type="entry name" value="LYSM"/>
    <property type="match status" value="1"/>
</dbReference>
<evidence type="ECO:0000256" key="3">
    <source>
        <dbReference type="ARBA" id="ARBA00022692"/>
    </source>
</evidence>
<evidence type="ECO:0000256" key="4">
    <source>
        <dbReference type="ARBA" id="ARBA00022729"/>
    </source>
</evidence>
<dbReference type="Pfam" id="PF23472">
    <property type="entry name" value="LysM2_CERK1_LYK3_4_5"/>
    <property type="match status" value="1"/>
</dbReference>
<gene>
    <name evidence="15" type="ORF">LUZ62_082301</name>
</gene>
<feature type="transmembrane region" description="Helical" evidence="11">
    <location>
        <begin position="273"/>
        <end position="299"/>
    </location>
</feature>
<dbReference type="Gene3D" id="3.10.350.10">
    <property type="entry name" value="LysM domain"/>
    <property type="match status" value="1"/>
</dbReference>
<dbReference type="InterPro" id="IPR018392">
    <property type="entry name" value="LysM"/>
</dbReference>
<dbReference type="Pfam" id="PF07714">
    <property type="entry name" value="PK_Tyr_Ser-Thr"/>
    <property type="match status" value="1"/>
</dbReference>
<dbReference type="InterPro" id="IPR001245">
    <property type="entry name" value="Ser-Thr/Tyr_kinase_cat_dom"/>
</dbReference>
<evidence type="ECO:0000313" key="16">
    <source>
        <dbReference type="Proteomes" id="UP001140206"/>
    </source>
</evidence>
<dbReference type="FunFam" id="1.10.510.10:FF:000468">
    <property type="entry name" value="PTI1-like tyrosine-protein kinase 3"/>
    <property type="match status" value="1"/>
</dbReference>
<dbReference type="PANTHER" id="PTHR45927:SF6">
    <property type="entry name" value="PROTEIN LYK5"/>
    <property type="match status" value="1"/>
</dbReference>
<evidence type="ECO:0000256" key="6">
    <source>
        <dbReference type="ARBA" id="ARBA00022840"/>
    </source>
</evidence>
<comment type="subcellular location">
    <subcellularLocation>
        <location evidence="1">Cell membrane</location>
        <topology evidence="1">Single-pass membrane protein</topology>
    </subcellularLocation>
</comment>
<feature type="chain" id="PRO_5043888465" evidence="12">
    <location>
        <begin position="26"/>
        <end position="673"/>
    </location>
</feature>
<accession>A0AAV8BZL7</accession>
<evidence type="ECO:0000256" key="10">
    <source>
        <dbReference type="SAM" id="MobiDB-lite"/>
    </source>
</evidence>
<dbReference type="EMBL" id="JAMFTS010000005">
    <property type="protein sequence ID" value="KAJ4747896.1"/>
    <property type="molecule type" value="Genomic_DNA"/>
</dbReference>
<evidence type="ECO:0000256" key="12">
    <source>
        <dbReference type="SAM" id="SignalP"/>
    </source>
</evidence>
<feature type="compositionally biased region" description="Pro residues" evidence="10">
    <location>
        <begin position="248"/>
        <end position="265"/>
    </location>
</feature>
<dbReference type="SMART" id="SM00257">
    <property type="entry name" value="LysM"/>
    <property type="match status" value="1"/>
</dbReference>
<dbReference type="PROSITE" id="PS50011">
    <property type="entry name" value="PROTEIN_KINASE_DOM"/>
    <property type="match status" value="1"/>
</dbReference>
<dbReference type="GO" id="GO:0005524">
    <property type="term" value="F:ATP binding"/>
    <property type="evidence" value="ECO:0007669"/>
    <property type="project" value="UniProtKB-KW"/>
</dbReference>
<evidence type="ECO:0000256" key="1">
    <source>
        <dbReference type="ARBA" id="ARBA00004162"/>
    </source>
</evidence>
<evidence type="ECO:0000313" key="15">
    <source>
        <dbReference type="EMBL" id="KAJ4747896.1"/>
    </source>
</evidence>
<keyword evidence="15" id="KW-0418">Kinase</keyword>
<dbReference type="InterPro" id="IPR056561">
    <property type="entry name" value="NFP_LYK_LysM1"/>
</dbReference>
<evidence type="ECO:0000256" key="7">
    <source>
        <dbReference type="ARBA" id="ARBA00022989"/>
    </source>
</evidence>
<keyword evidence="2" id="KW-1003">Cell membrane</keyword>
<sequence length="673" mass="73940">MVSKKRHHHILLLLPLLLFFNLCLGINAQQEYENNKQLDCYGTNASTTLGYACNGPLQCTSFLTFRSSAPYYQSPVQISFLFNTTTANVSSANSVPDIVPIPDGDLVLVPISCSCSGPYYQHNATYVLKFNTETYFTVANNTYQGLSTCQSLIAQNPYLSTNLSLGSPLQVPVRCACPTSNQTAAGVKYLLNYLITWGDSISAIARRFGISEQSLLNANNLTTTSTIFPFTTLLVPLQTEPTKNEIASPPPPPPMPVPPPPPPPSSSSSSKTWVYVGVGVGVGFVALAGLSVFLICCFWRRNKEQPKKLVDEPASAEAMLESGDMTDIKSSTPFISGSIRTMIESLTLYKFEELERATANFSDDCRIEGSSVYRGTINGDEAAIKRLKGDVSNEINILKQINHSSIVRLSGFCIHNGNTYLVYQFAGNGSLSEWIHGKKLDPVSGGPYCLSWKHRVQVAYDVADGLNYLHNYTKPPYVHKNLNSRNVLLDRDFRAKLSNFGLARAVNEEVYIGDSGVQPQLTRHVIGTQGYMAPEYLEHGLIMTQLDVFAFGVLLLELLSGKEPVLLSEEDMDKERDMKQPQLLSELITGVLSGEDARSKLREFIDPCLQSDYPFDLAFAMAELAMQCVAREPGSRPGMGEVLVSLSGIYNSTFDWDPSDYGKSSGSTVIDAR</sequence>
<feature type="domain" description="Protein kinase" evidence="13">
    <location>
        <begin position="340"/>
        <end position="654"/>
    </location>
</feature>
<organism evidence="15 16">
    <name type="scientific">Rhynchospora pubera</name>
    <dbReference type="NCBI Taxonomy" id="906938"/>
    <lineage>
        <taxon>Eukaryota</taxon>
        <taxon>Viridiplantae</taxon>
        <taxon>Streptophyta</taxon>
        <taxon>Embryophyta</taxon>
        <taxon>Tracheophyta</taxon>
        <taxon>Spermatophyta</taxon>
        <taxon>Magnoliopsida</taxon>
        <taxon>Liliopsida</taxon>
        <taxon>Poales</taxon>
        <taxon>Cyperaceae</taxon>
        <taxon>Cyperoideae</taxon>
        <taxon>Rhynchosporeae</taxon>
        <taxon>Rhynchospora</taxon>
    </lineage>
</organism>
<keyword evidence="6" id="KW-0067">ATP-binding</keyword>
<evidence type="ECO:0000259" key="14">
    <source>
        <dbReference type="PROSITE" id="PS51782"/>
    </source>
</evidence>
<keyword evidence="8 11" id="KW-0472">Membrane</keyword>
<keyword evidence="9" id="KW-1015">Disulfide bond</keyword>
<dbReference type="InterPro" id="IPR011009">
    <property type="entry name" value="Kinase-like_dom_sf"/>
</dbReference>
<evidence type="ECO:0000256" key="11">
    <source>
        <dbReference type="SAM" id="Phobius"/>
    </source>
</evidence>
<dbReference type="InterPro" id="IPR056563">
    <property type="entry name" value="LysM3_LYK4_5"/>
</dbReference>
<keyword evidence="15" id="KW-0808">Transferase</keyword>
<keyword evidence="4 12" id="KW-0732">Signal</keyword>
<dbReference type="InterPro" id="IPR052611">
    <property type="entry name" value="Plant_RLK_LysM"/>
</dbReference>
<dbReference type="GO" id="GO:0004672">
    <property type="term" value="F:protein kinase activity"/>
    <property type="evidence" value="ECO:0007669"/>
    <property type="project" value="InterPro"/>
</dbReference>
<dbReference type="Gene3D" id="1.10.510.10">
    <property type="entry name" value="Transferase(Phosphotransferase) domain 1"/>
    <property type="match status" value="1"/>
</dbReference>
<dbReference type="Proteomes" id="UP001140206">
    <property type="component" value="Chromosome 5"/>
</dbReference>
<dbReference type="PANTHER" id="PTHR45927">
    <property type="entry name" value="LYSM-DOMAIN RECEPTOR-LIKE KINASE-RELATED"/>
    <property type="match status" value="1"/>
</dbReference>